<dbReference type="HOGENOM" id="CLU_1625026_0_0_6"/>
<dbReference type="SUPFAM" id="SSF47413">
    <property type="entry name" value="lambda repressor-like DNA-binding domains"/>
    <property type="match status" value="1"/>
</dbReference>
<dbReference type="AlphaFoldDB" id="G9ESG8"/>
<dbReference type="eggNOG" id="COG2320">
    <property type="taxonomic scope" value="Bacteria"/>
</dbReference>
<name>G9ESG8_9GAMM</name>
<accession>G9ESG8</accession>
<dbReference type="STRING" id="658187.LDG_8242"/>
<protein>
    <recommendedName>
        <fullName evidence="1">HTH cro/C1-type domain-containing protein</fullName>
    </recommendedName>
</protein>
<dbReference type="CDD" id="cd00093">
    <property type="entry name" value="HTH_XRE"/>
    <property type="match status" value="1"/>
</dbReference>
<dbReference type="SMART" id="SM00530">
    <property type="entry name" value="HTH_XRE"/>
    <property type="match status" value="1"/>
</dbReference>
<keyword evidence="3" id="KW-1185">Reference proteome</keyword>
<dbReference type="InterPro" id="IPR010982">
    <property type="entry name" value="Lambda_DNA-bd_dom_sf"/>
</dbReference>
<feature type="domain" description="HTH cro/C1-type" evidence="1">
    <location>
        <begin position="66"/>
        <end position="93"/>
    </location>
</feature>
<dbReference type="InterPro" id="IPR001387">
    <property type="entry name" value="Cro/C1-type_HTH"/>
</dbReference>
<gene>
    <name evidence="2" type="ORF">LDG_8242</name>
</gene>
<evidence type="ECO:0000259" key="1">
    <source>
        <dbReference type="PROSITE" id="PS50943"/>
    </source>
</evidence>
<dbReference type="Gene3D" id="1.10.260.40">
    <property type="entry name" value="lambda repressor-like DNA-binding domains"/>
    <property type="match status" value="1"/>
</dbReference>
<dbReference type="InParanoid" id="G9ESG8"/>
<dbReference type="GO" id="GO:0003677">
    <property type="term" value="F:DNA binding"/>
    <property type="evidence" value="ECO:0007669"/>
    <property type="project" value="InterPro"/>
</dbReference>
<reference evidence="2 3" key="1">
    <citation type="journal article" date="2011" name="BMC Genomics">
        <title>Insight into cross-talk between intra-amoebal pathogens.</title>
        <authorList>
            <person name="Gimenez G."/>
            <person name="Bertelli C."/>
            <person name="Moliner C."/>
            <person name="Robert C."/>
            <person name="Raoult D."/>
            <person name="Fournier P.E."/>
            <person name="Greub G."/>
        </authorList>
    </citation>
    <scope>NUCLEOTIDE SEQUENCE [LARGE SCALE GENOMIC DNA]</scope>
    <source>
        <strain evidence="2 3">LLAP12</strain>
    </source>
</reference>
<dbReference type="Proteomes" id="UP000002770">
    <property type="component" value="Unassembled WGS sequence"/>
</dbReference>
<dbReference type="EMBL" id="JH413843">
    <property type="protein sequence ID" value="EHL29949.1"/>
    <property type="molecule type" value="Genomic_DNA"/>
</dbReference>
<organism evidence="2 3">
    <name type="scientific">Legionella drancourtii LLAP12</name>
    <dbReference type="NCBI Taxonomy" id="658187"/>
    <lineage>
        <taxon>Bacteria</taxon>
        <taxon>Pseudomonadati</taxon>
        <taxon>Pseudomonadota</taxon>
        <taxon>Gammaproteobacteria</taxon>
        <taxon>Legionellales</taxon>
        <taxon>Legionellaceae</taxon>
        <taxon>Legionella</taxon>
    </lineage>
</organism>
<evidence type="ECO:0000313" key="3">
    <source>
        <dbReference type="Proteomes" id="UP000002770"/>
    </source>
</evidence>
<dbReference type="PROSITE" id="PS50943">
    <property type="entry name" value="HTH_CROC1"/>
    <property type="match status" value="1"/>
</dbReference>
<evidence type="ECO:0000313" key="2">
    <source>
        <dbReference type="EMBL" id="EHL29949.1"/>
    </source>
</evidence>
<proteinExistence type="predicted"/>
<sequence length="177" mass="19921">MLHCEKVLNLLVFCIFMEKVDLTKQFAFRLRDAMIAAGFNSQRSTSGVCIHKLSEITGYSLQICRKYLRGEAIPEPLKLVEIATKLHVSPGWLLFGDSHNDQGISQDKIAISKSLLHYIFTKAASLYNSPLQEQEVPDFLMELIHDVSLINANDEQSKKIIDLALASVKHFSHPHGT</sequence>